<dbReference type="Pfam" id="PF21365">
    <property type="entry name" value="Glyco_hydro_31_3rd"/>
    <property type="match status" value="1"/>
</dbReference>
<comment type="similarity">
    <text evidence="2 4">Belongs to the glycosyl hydrolase 31 family.</text>
</comment>
<dbReference type="Proteomes" id="UP000038010">
    <property type="component" value="Unassembled WGS sequence"/>
</dbReference>
<dbReference type="Gene3D" id="2.60.40.1760">
    <property type="entry name" value="glycosyl hydrolase (family 31)"/>
    <property type="match status" value="1"/>
</dbReference>
<feature type="domain" description="Glycosyl hydrolase family 31 C-terminal" evidence="8">
    <location>
        <begin position="614"/>
        <end position="717"/>
    </location>
</feature>
<dbReference type="InterPro" id="IPR017853">
    <property type="entry name" value="GH"/>
</dbReference>
<keyword evidence="10" id="KW-1185">Reference proteome</keyword>
<evidence type="ECO:0000256" key="1">
    <source>
        <dbReference type="ARBA" id="ARBA00001657"/>
    </source>
</evidence>
<evidence type="ECO:0000259" key="8">
    <source>
        <dbReference type="Pfam" id="PF21365"/>
    </source>
</evidence>
<dbReference type="GeneID" id="28739890"/>
<comment type="caution">
    <text evidence="9">The sequence shown here is derived from an EMBL/GenBank/DDBJ whole genome shotgun (WGS) entry which is preliminary data.</text>
</comment>
<evidence type="ECO:0000259" key="7">
    <source>
        <dbReference type="Pfam" id="PF13802"/>
    </source>
</evidence>
<evidence type="ECO:0000313" key="9">
    <source>
        <dbReference type="EMBL" id="KPI40247.1"/>
    </source>
</evidence>
<evidence type="ECO:0000256" key="3">
    <source>
        <dbReference type="ARBA" id="ARBA00012741"/>
    </source>
</evidence>
<dbReference type="EMBL" id="LFJN01000012">
    <property type="protein sequence ID" value="KPI40247.1"/>
    <property type="molecule type" value="Genomic_DNA"/>
</dbReference>
<gene>
    <name evidence="9" type="ORF">AB675_7627</name>
</gene>
<dbReference type="PANTHER" id="PTHR22762">
    <property type="entry name" value="ALPHA-GLUCOSIDASE"/>
    <property type="match status" value="1"/>
</dbReference>
<keyword evidence="4" id="KW-0326">Glycosidase</keyword>
<dbReference type="GO" id="GO:0004558">
    <property type="term" value="F:alpha-1,4-glucosidase activity"/>
    <property type="evidence" value="ECO:0007669"/>
    <property type="project" value="UniProtKB-EC"/>
</dbReference>
<dbReference type="SUPFAM" id="SSF51445">
    <property type="entry name" value="(Trans)glycosidases"/>
    <property type="match status" value="1"/>
</dbReference>
<dbReference type="GO" id="GO:0005975">
    <property type="term" value="P:carbohydrate metabolic process"/>
    <property type="evidence" value="ECO:0007669"/>
    <property type="project" value="InterPro"/>
</dbReference>
<dbReference type="SUPFAM" id="SSF74650">
    <property type="entry name" value="Galactose mutarotase-like"/>
    <property type="match status" value="1"/>
</dbReference>
<dbReference type="OrthoDB" id="1334205at2759"/>
<reference evidence="9 10" key="1">
    <citation type="submission" date="2015-06" db="EMBL/GenBank/DDBJ databases">
        <title>Draft genome of the ant-associated black yeast Phialophora attae CBS 131958.</title>
        <authorList>
            <person name="Moreno L.F."/>
            <person name="Stielow B.J."/>
            <person name="de Hoog S."/>
            <person name="Vicente V.A."/>
            <person name="Weiss V.A."/>
            <person name="de Vries M."/>
            <person name="Cruz L.M."/>
            <person name="Souza E.M."/>
        </authorList>
    </citation>
    <scope>NUCLEOTIDE SEQUENCE [LARGE SCALE GENOMIC DNA]</scope>
    <source>
        <strain evidence="9 10">CBS 131958</strain>
    </source>
</reference>
<feature type="domain" description="Glycoside hydrolase family 31 TIM barrel" evidence="6">
    <location>
        <begin position="248"/>
        <end position="606"/>
    </location>
</feature>
<evidence type="ECO:0000259" key="6">
    <source>
        <dbReference type="Pfam" id="PF01055"/>
    </source>
</evidence>
<dbReference type="InterPro" id="IPR025887">
    <property type="entry name" value="Glyco_hydro_31_N_dom"/>
</dbReference>
<dbReference type="Gene3D" id="3.20.20.80">
    <property type="entry name" value="Glycosidases"/>
    <property type="match status" value="1"/>
</dbReference>
<dbReference type="GO" id="GO:0030246">
    <property type="term" value="F:carbohydrate binding"/>
    <property type="evidence" value="ECO:0007669"/>
    <property type="project" value="InterPro"/>
</dbReference>
<dbReference type="Pfam" id="PF01055">
    <property type="entry name" value="Glyco_hydro_31_2nd"/>
    <property type="match status" value="1"/>
</dbReference>
<dbReference type="InterPro" id="IPR048395">
    <property type="entry name" value="Glyco_hydro_31_C"/>
</dbReference>
<dbReference type="EC" id="3.2.1.20" evidence="3"/>
<comment type="catalytic activity">
    <reaction evidence="1">
        <text>Hydrolysis of terminal, non-reducing (1-&gt;4)-linked alpha-D-glucose residues with release of alpha-D-glucose.</text>
        <dbReference type="EC" id="3.2.1.20"/>
    </reaction>
</comment>
<evidence type="ECO:0000256" key="4">
    <source>
        <dbReference type="RuleBase" id="RU361185"/>
    </source>
</evidence>
<dbReference type="PANTHER" id="PTHR22762:SF165">
    <property type="entry name" value="PUTATIVE (AFU_ORTHOLOGUE AFUA_1G06560)-RELATED"/>
    <property type="match status" value="1"/>
</dbReference>
<dbReference type="Pfam" id="PF13802">
    <property type="entry name" value="Gal_mutarotas_2"/>
    <property type="match status" value="1"/>
</dbReference>
<dbReference type="CDD" id="cd14752">
    <property type="entry name" value="GH31_N"/>
    <property type="match status" value="1"/>
</dbReference>
<dbReference type="InterPro" id="IPR011013">
    <property type="entry name" value="Gal_mutarotase_sf_dom"/>
</dbReference>
<dbReference type="InterPro" id="IPR000322">
    <property type="entry name" value="Glyco_hydro_31_TIM"/>
</dbReference>
<dbReference type="VEuPathDB" id="FungiDB:AB675_7627"/>
<evidence type="ECO:0000256" key="2">
    <source>
        <dbReference type="ARBA" id="ARBA00007806"/>
    </source>
</evidence>
<accession>A0A0N1H9H1</accession>
<protein>
    <recommendedName>
        <fullName evidence="3">alpha-glucosidase</fullName>
        <ecNumber evidence="3">3.2.1.20</ecNumber>
    </recommendedName>
</protein>
<dbReference type="STRING" id="1664694.A0A0N1H9H1"/>
<dbReference type="RefSeq" id="XP_018000210.1">
    <property type="nucleotide sequence ID" value="XM_018148010.1"/>
</dbReference>
<evidence type="ECO:0000313" key="10">
    <source>
        <dbReference type="Proteomes" id="UP000038010"/>
    </source>
</evidence>
<name>A0A0N1H9H1_9EURO</name>
<sequence>MPQREQVPTKWTTTSKHEAHVSLEAGYTHGWAHFTFEAVREGIFRTQFWSSKHPLPPYPNVEHLSSSVEPEFDAVDNCTKITVKDVEATINFAGAPVVSLRFKDQANSIHADVPDRSYVIDGEGCAHYMVHDRKALHVGLGEKAAPMDLTARPFILSATDCFGYDAHRTDPMYKHIPLLIKATPQGVVGVFSTSHARGFWSVGSEIDGLWGHFKVYRQDYGGLAEYLLIGRTLRDVMRLYGQVVGFPLLSPRWAFGYISGGYKYCAKDDPPSHVVLDEFARKLVEHDIPCSAHQMSSGYSIADTEPKVRNVFTWNKHRFPDPEGFLSRFHKQGIRLLTNIKPFILSSHPDFEYLKSKNALFSDPSTGKMGTMKLWSAGGGESGLGGHIDFTNKAAFDWWVKGVANLKRQGVDSMWNDNNEYTLPDDDWTMSLDNLEHLPSHATSEPKPSNHIGLYGRALHCELMAKASALGLQSVAPNERPFVLTRSGTPGTFRYAASSWSGDNMTSWAAMRASVAISLNAGLSGMHNFGHDIGGFEGPQPSPELLLRWIQLGIHQPRFAINCFKTSPQDNQAGEVIEPWMYPDILPQVRAAIQRRYELIPYLYSLSLEGHLTGAPSVRWVGWDHEGDPEVWASQILKNGEEQFWLGDTLLVGCATAPGQQEARMYLPRRTDSPFDYGYINTKSPPGPQQYFASGQWVTIPVGPWRTTSIPVLARVGGAVITGINVPTRTPGEPRTAMAYCEDLAEDDERAVEIFPPKSSSHGRVFKNVFYDDDGYGHGEAHKIGRFELCYGAGHESVTVGLHILENREVIERLPWWRKGTLRVIMPQGDDRVLVAEDGSPLADEGAGTDGRRRWTMTLSSNTRSQSQPHDVPPKSNGTSNGVQ</sequence>
<organism evidence="9 10">
    <name type="scientific">Cyphellophora attinorum</name>
    <dbReference type="NCBI Taxonomy" id="1664694"/>
    <lineage>
        <taxon>Eukaryota</taxon>
        <taxon>Fungi</taxon>
        <taxon>Dikarya</taxon>
        <taxon>Ascomycota</taxon>
        <taxon>Pezizomycotina</taxon>
        <taxon>Eurotiomycetes</taxon>
        <taxon>Chaetothyriomycetidae</taxon>
        <taxon>Chaetothyriales</taxon>
        <taxon>Cyphellophoraceae</taxon>
        <taxon>Cyphellophora</taxon>
    </lineage>
</organism>
<feature type="domain" description="Glycoside hydrolase family 31 N-terminal" evidence="7">
    <location>
        <begin position="34"/>
        <end position="196"/>
    </location>
</feature>
<feature type="region of interest" description="Disordered" evidence="5">
    <location>
        <begin position="838"/>
        <end position="884"/>
    </location>
</feature>
<evidence type="ECO:0000256" key="5">
    <source>
        <dbReference type="SAM" id="MobiDB-lite"/>
    </source>
</evidence>
<keyword evidence="4" id="KW-0378">Hydrolase</keyword>
<dbReference type="AlphaFoldDB" id="A0A0N1H9H1"/>
<feature type="compositionally biased region" description="Polar residues" evidence="5">
    <location>
        <begin position="857"/>
        <end position="869"/>
    </location>
</feature>
<proteinExistence type="inferred from homology"/>